<dbReference type="RefSeq" id="WP_207860570.1">
    <property type="nucleotide sequence ID" value="NZ_JAFREP010000018.1"/>
</dbReference>
<keyword evidence="1" id="KW-0472">Membrane</keyword>
<comment type="caution">
    <text evidence="2">The sequence shown here is derived from an EMBL/GenBank/DDBJ whole genome shotgun (WGS) entry which is preliminary data.</text>
</comment>
<keyword evidence="1" id="KW-0812">Transmembrane</keyword>
<sequence length="301" mass="34323">MTRHDGITNRNGRSFAFSLIELMVGLLVGGIILSTALALLQTAFRSQRTIRDTIQLETQVQLARDRLQHQLRISESQFWWDHPLDQHPHHPIDLARGPLAYTRNCPWLEAPCLIAYDIRPPQQPTVFSVLPHQANPNDGIWLKLRGNAFDPPPNGSLTGNVAWFTNGQTSFAALIDQGGGLDIRLAAPADQPWTLPTQMTGDQWFIVILGSMHTVHWTLRNQAGSGKVLAEQHWTFRNTQWWPQRTKLTQRFLFDLWTYEQDQNHYLVISTSNPHPTPLARPITVAGRQFLHPVHTAVIRW</sequence>
<proteinExistence type="predicted"/>
<dbReference type="Proteomes" id="UP000664417">
    <property type="component" value="Unassembled WGS sequence"/>
</dbReference>
<keyword evidence="1" id="KW-1133">Transmembrane helix</keyword>
<evidence type="ECO:0008006" key="4">
    <source>
        <dbReference type="Google" id="ProtNLM"/>
    </source>
</evidence>
<reference evidence="2" key="1">
    <citation type="submission" date="2021-03" db="EMBL/GenBank/DDBJ databases">
        <authorList>
            <person name="Wang G."/>
        </authorList>
    </citation>
    <scope>NUCLEOTIDE SEQUENCE</scope>
    <source>
        <strain evidence="2">KCTC 12899</strain>
    </source>
</reference>
<evidence type="ECO:0000256" key="1">
    <source>
        <dbReference type="SAM" id="Phobius"/>
    </source>
</evidence>
<evidence type="ECO:0000313" key="3">
    <source>
        <dbReference type="Proteomes" id="UP000664417"/>
    </source>
</evidence>
<dbReference type="EMBL" id="JAFREP010000018">
    <property type="protein sequence ID" value="MBO1320617.1"/>
    <property type="molecule type" value="Genomic_DNA"/>
</dbReference>
<organism evidence="2 3">
    <name type="scientific">Acanthopleuribacter pedis</name>
    <dbReference type="NCBI Taxonomy" id="442870"/>
    <lineage>
        <taxon>Bacteria</taxon>
        <taxon>Pseudomonadati</taxon>
        <taxon>Acidobacteriota</taxon>
        <taxon>Holophagae</taxon>
        <taxon>Acanthopleuribacterales</taxon>
        <taxon>Acanthopleuribacteraceae</taxon>
        <taxon>Acanthopleuribacter</taxon>
    </lineage>
</organism>
<gene>
    <name evidence="2" type="ORF">J3U88_19220</name>
</gene>
<dbReference type="AlphaFoldDB" id="A0A8J7Q567"/>
<protein>
    <recommendedName>
        <fullName evidence="4">Prepilin-type N-terminal cleavage/methylation domain-containing protein</fullName>
    </recommendedName>
</protein>
<keyword evidence="3" id="KW-1185">Reference proteome</keyword>
<accession>A0A8J7Q567</accession>
<evidence type="ECO:0000313" key="2">
    <source>
        <dbReference type="EMBL" id="MBO1320617.1"/>
    </source>
</evidence>
<feature type="transmembrane region" description="Helical" evidence="1">
    <location>
        <begin position="15"/>
        <end position="40"/>
    </location>
</feature>
<name>A0A8J7Q567_9BACT</name>